<comment type="caution">
    <text evidence="7">The sequence shown here is derived from an EMBL/GenBank/DDBJ whole genome shotgun (WGS) entry which is preliminary data.</text>
</comment>
<evidence type="ECO:0000256" key="2">
    <source>
        <dbReference type="ARBA" id="ARBA00005268"/>
    </source>
</evidence>
<organism evidence="7 8">
    <name type="scientific">Brevibacterium ravenspurgense</name>
    <dbReference type="NCBI Taxonomy" id="479117"/>
    <lineage>
        <taxon>Bacteria</taxon>
        <taxon>Bacillati</taxon>
        <taxon>Actinomycetota</taxon>
        <taxon>Actinomycetes</taxon>
        <taxon>Micrococcales</taxon>
        <taxon>Brevibacteriaceae</taxon>
        <taxon>Brevibacterium</taxon>
    </lineage>
</organism>
<dbReference type="AlphaFoldDB" id="A0A150H9P6"/>
<sequence>MKSEILSRPNTTARLIADRALPVRLPTTLRGVSVVPDLLTALPAAVVLLALLTGLLLAARIRAPWSSAYAVLRGTVQLAVLAFVLTGALTSIGWVVVFLFVMFAVAWRAAFKRARALGESVGLRRTAAVIGIGMFTGTAVTLLTVFGLRGLEFSPSYLLALGGIVIGNCMTFSTLTVQRLRSLLHDRWPEVEAWLALGATPRQATAQLGREAVYSALVPNVDKTRTTGLVTLPGAFVGALFGGSPPYEAGLFQMFVLIGIMTAGAIVSITITTTLAPRAKKPVFDSD</sequence>
<keyword evidence="5 6" id="KW-0472">Membrane</keyword>
<evidence type="ECO:0000313" key="8">
    <source>
        <dbReference type="Proteomes" id="UP000243589"/>
    </source>
</evidence>
<evidence type="ECO:0008006" key="9">
    <source>
        <dbReference type="Google" id="ProtNLM"/>
    </source>
</evidence>
<feature type="transmembrane region" description="Helical" evidence="6">
    <location>
        <begin position="128"/>
        <end position="151"/>
    </location>
</feature>
<protein>
    <recommendedName>
        <fullName evidence="9">ABC transporter permease</fullName>
    </recommendedName>
</protein>
<accession>A0A150H9P6</accession>
<reference evidence="7 8" key="1">
    <citation type="submission" date="2016-01" db="EMBL/GenBank/DDBJ databases">
        <title>Use of Whole Genome Sequencing to ascertain that Brevibacterium massiliense (Roux, Raoult 2009) is a later heterotypic synonym of Brevibacterium ravenspurgense (Mages 2008).</title>
        <authorList>
            <person name="Bernier A.-M."/>
            <person name="Burdz T."/>
            <person name="Huynh C."/>
            <person name="Pachecho A.L."/>
            <person name="Wiebe D."/>
            <person name="Bonner C."/>
            <person name="Bernard K."/>
        </authorList>
    </citation>
    <scope>NUCLEOTIDE SEQUENCE [LARGE SCALE GENOMIC DNA]</scope>
    <source>
        <strain evidence="7 8">CCUG56047</strain>
    </source>
</reference>
<proteinExistence type="inferred from homology"/>
<dbReference type="GO" id="GO:0005886">
    <property type="term" value="C:plasma membrane"/>
    <property type="evidence" value="ECO:0007669"/>
    <property type="project" value="TreeGrafter"/>
</dbReference>
<keyword evidence="3 6" id="KW-0812">Transmembrane</keyword>
<feature type="transmembrane region" description="Helical" evidence="6">
    <location>
        <begin position="250"/>
        <end position="271"/>
    </location>
</feature>
<evidence type="ECO:0000256" key="3">
    <source>
        <dbReference type="ARBA" id="ARBA00022692"/>
    </source>
</evidence>
<evidence type="ECO:0000256" key="1">
    <source>
        <dbReference type="ARBA" id="ARBA00004141"/>
    </source>
</evidence>
<keyword evidence="8" id="KW-1185">Reference proteome</keyword>
<feature type="transmembrane region" description="Helical" evidence="6">
    <location>
        <begin position="79"/>
        <end position="107"/>
    </location>
</feature>
<dbReference type="InterPro" id="IPR005226">
    <property type="entry name" value="UPF0014_fam"/>
</dbReference>
<keyword evidence="4 6" id="KW-1133">Transmembrane helix</keyword>
<evidence type="ECO:0000313" key="7">
    <source>
        <dbReference type="EMBL" id="KXZ58558.1"/>
    </source>
</evidence>
<evidence type="ECO:0000256" key="4">
    <source>
        <dbReference type="ARBA" id="ARBA00022989"/>
    </source>
</evidence>
<gene>
    <name evidence="7" type="ORF">Bravens_01607</name>
</gene>
<comment type="similarity">
    <text evidence="2">Belongs to the UPF0014 family.</text>
</comment>
<dbReference type="PATRIC" id="fig|479117.4.peg.1594"/>
<dbReference type="PANTHER" id="PTHR30028:SF0">
    <property type="entry name" value="PROTEIN ALUMINUM SENSITIVE 3"/>
    <property type="match status" value="1"/>
</dbReference>
<dbReference type="Pfam" id="PF03649">
    <property type="entry name" value="UPF0014"/>
    <property type="match status" value="1"/>
</dbReference>
<evidence type="ECO:0000256" key="5">
    <source>
        <dbReference type="ARBA" id="ARBA00023136"/>
    </source>
</evidence>
<dbReference type="EMBL" id="LQQC01000010">
    <property type="protein sequence ID" value="KXZ58558.1"/>
    <property type="molecule type" value="Genomic_DNA"/>
</dbReference>
<dbReference type="Proteomes" id="UP000243589">
    <property type="component" value="Unassembled WGS sequence"/>
</dbReference>
<evidence type="ECO:0000256" key="6">
    <source>
        <dbReference type="SAM" id="Phobius"/>
    </source>
</evidence>
<feature type="transmembrane region" description="Helical" evidence="6">
    <location>
        <begin position="157"/>
        <end position="177"/>
    </location>
</feature>
<dbReference type="PANTHER" id="PTHR30028">
    <property type="entry name" value="UPF0014 INNER MEMBRANE PROTEIN YBBM-RELATED"/>
    <property type="match status" value="1"/>
</dbReference>
<comment type="subcellular location">
    <subcellularLocation>
        <location evidence="1">Membrane</location>
        <topology evidence="1">Multi-pass membrane protein</topology>
    </subcellularLocation>
</comment>
<name>A0A150H9P6_9MICO</name>
<feature type="transmembrane region" description="Helical" evidence="6">
    <location>
        <begin position="38"/>
        <end position="59"/>
    </location>
</feature>